<gene>
    <name evidence="1" type="ORF">MML48_2g00014374</name>
</gene>
<reference evidence="1" key="1">
    <citation type="submission" date="2022-04" db="EMBL/GenBank/DDBJ databases">
        <title>Chromosome-scale genome assembly of Holotrichia oblita Faldermann.</title>
        <authorList>
            <person name="Rongchong L."/>
        </authorList>
    </citation>
    <scope>NUCLEOTIDE SEQUENCE</scope>
    <source>
        <strain evidence="1">81SQS9</strain>
    </source>
</reference>
<name>A0ACB9TKT8_HOLOL</name>
<accession>A0ACB9TKT8</accession>
<evidence type="ECO:0000313" key="2">
    <source>
        <dbReference type="Proteomes" id="UP001056778"/>
    </source>
</evidence>
<proteinExistence type="predicted"/>
<organism evidence="1 2">
    <name type="scientific">Holotrichia oblita</name>
    <name type="common">Chafer beetle</name>
    <dbReference type="NCBI Taxonomy" id="644536"/>
    <lineage>
        <taxon>Eukaryota</taxon>
        <taxon>Metazoa</taxon>
        <taxon>Ecdysozoa</taxon>
        <taxon>Arthropoda</taxon>
        <taxon>Hexapoda</taxon>
        <taxon>Insecta</taxon>
        <taxon>Pterygota</taxon>
        <taxon>Neoptera</taxon>
        <taxon>Endopterygota</taxon>
        <taxon>Coleoptera</taxon>
        <taxon>Polyphaga</taxon>
        <taxon>Scarabaeiformia</taxon>
        <taxon>Scarabaeidae</taxon>
        <taxon>Melolonthinae</taxon>
        <taxon>Holotrichia</taxon>
    </lineage>
</organism>
<comment type="caution">
    <text evidence="1">The sequence shown here is derived from an EMBL/GenBank/DDBJ whole genome shotgun (WGS) entry which is preliminary data.</text>
</comment>
<dbReference type="Proteomes" id="UP001056778">
    <property type="component" value="Chromosome 2"/>
</dbReference>
<keyword evidence="2" id="KW-1185">Reference proteome</keyword>
<sequence>MSVKEQSVNDTIINMITNLKPRTMKLPEYSTPIKRTLSSGSNTSNEETQPFSKKPRHESILDVSYVGSPREVRRLRADLLSTRNTILNLQNQIQHMHGVRKEMQIMFDNEIGTLRFQCERDSKSIEDLETQLQTIRKREIELKEQLSKETNKYDTLKIDCDTKIEELEKKLSELSTELKIQENEENEDLNKMKQRINELEMLYNAAQEEAEAYKKLTEELHSRLSECTQLKQDLELKDQLIQKTRLEIKSLDYIKETYTEIQSQAKTQHHKLSTYSDLEKENKKLKEEAKHLRDEIHNKLLLEEEVHDLKGRLVNYKEHEKMLATLQITKAQNDMYLEEWRAVARGICETTAPDMTLQKMLRSLVERLQQQEITLTSEKIQLESQLKTAIHDGKIAQGDAEKNQQLVTELQNNIQQRQNLIHRMQKKLLLISRERDSYRKQLDSYEKDLTICMAPSSTAQPGANQIQTQKERIDNLEKVIDGYREMVTKLEHDLQNVEPAIHTEVAPVRVEQVRRLEEDINLLKNENAMLRERKDCLEIQLEELLIGQDHVQGRVVHSAKNPLAECLMQREIEKEKLAEEVERLKRKIRNLEEGLESSKLNESAISSKEVLALKEQIKASDTQMQRLKEYFKSSMQEFRNVIYMLLGYKIDKTSSSHYKLTSMYAERAEDQLCFQLNQDGALNLLENEFSAGLDELVELHLRHQKSIPVFLSAITLDMFNNKTMTTKTFDVDEDDQ</sequence>
<protein>
    <submittedName>
        <fullName evidence="1">Mitotic spindle assembly checkpoint protein mad1 mitotic arrest deficient-like protein 1</fullName>
    </submittedName>
</protein>
<evidence type="ECO:0000313" key="1">
    <source>
        <dbReference type="EMBL" id="KAI4467290.1"/>
    </source>
</evidence>
<dbReference type="EMBL" id="CM043016">
    <property type="protein sequence ID" value="KAI4467290.1"/>
    <property type="molecule type" value="Genomic_DNA"/>
</dbReference>